<gene>
    <name evidence="1" type="ORF">CSSPJE1EN1_LOCUS21168</name>
</gene>
<organism evidence="1 2">
    <name type="scientific">Sphagnum jensenii</name>
    <dbReference type="NCBI Taxonomy" id="128206"/>
    <lineage>
        <taxon>Eukaryota</taxon>
        <taxon>Viridiplantae</taxon>
        <taxon>Streptophyta</taxon>
        <taxon>Embryophyta</taxon>
        <taxon>Bryophyta</taxon>
        <taxon>Sphagnophytina</taxon>
        <taxon>Sphagnopsida</taxon>
        <taxon>Sphagnales</taxon>
        <taxon>Sphagnaceae</taxon>
        <taxon>Sphagnum</taxon>
    </lineage>
</organism>
<evidence type="ECO:0000313" key="2">
    <source>
        <dbReference type="Proteomes" id="UP001497444"/>
    </source>
</evidence>
<dbReference type="Proteomes" id="UP001497444">
    <property type="component" value="Chromosome 7"/>
</dbReference>
<dbReference type="EMBL" id="OZ020102">
    <property type="protein sequence ID" value="CAK9275690.1"/>
    <property type="molecule type" value="Genomic_DNA"/>
</dbReference>
<protein>
    <submittedName>
        <fullName evidence="1">Uncharacterized protein</fullName>
    </submittedName>
</protein>
<keyword evidence="2" id="KW-1185">Reference proteome</keyword>
<evidence type="ECO:0000313" key="1">
    <source>
        <dbReference type="EMBL" id="CAK9275690.1"/>
    </source>
</evidence>
<reference evidence="1" key="1">
    <citation type="submission" date="2024-02" db="EMBL/GenBank/DDBJ databases">
        <authorList>
            <consortium name="ELIXIR-Norway"/>
            <consortium name="Elixir Norway"/>
        </authorList>
    </citation>
    <scope>NUCLEOTIDE SEQUENCE</scope>
</reference>
<name>A0ABP0X9C3_9BRYO</name>
<accession>A0ABP0X9C3</accession>
<sequence>MRSGWLCWRWRWSGGGGGAHPGRKGRRKGSLSVSRALSGCPQISGPRNVSGSGFDPANFQVLIYNYY</sequence>
<proteinExistence type="predicted"/>